<accession>A0AAE9KI76</accession>
<protein>
    <submittedName>
        <fullName evidence="2">Uncharacterized protein</fullName>
    </submittedName>
</protein>
<reference evidence="2" key="1">
    <citation type="submission" date="2022-02" db="EMBL/GenBank/DDBJ databases">
        <title>The Aeromonas hydrophila phage ZPAH14.</title>
        <authorList>
            <person name="Li J."/>
        </authorList>
    </citation>
    <scope>NUCLEOTIDE SEQUENCE</scope>
</reference>
<name>A0AAE9KI76_9CAUD</name>
<evidence type="ECO:0000313" key="2">
    <source>
        <dbReference type="EMBL" id="UOT57995.1"/>
    </source>
</evidence>
<proteinExistence type="predicted"/>
<evidence type="ECO:0000256" key="1">
    <source>
        <dbReference type="SAM" id="Phobius"/>
    </source>
</evidence>
<keyword evidence="1" id="KW-0472">Membrane</keyword>
<dbReference type="KEGG" id="vg:77932602"/>
<evidence type="ECO:0000313" key="3">
    <source>
        <dbReference type="Proteomes" id="UP000830307"/>
    </source>
</evidence>
<keyword evidence="1" id="KW-1133">Transmembrane helix</keyword>
<feature type="transmembrane region" description="Helical" evidence="1">
    <location>
        <begin position="36"/>
        <end position="65"/>
    </location>
</feature>
<dbReference type="RefSeq" id="YP_010656704.1">
    <property type="nucleotide sequence ID" value="NC_070840.1"/>
</dbReference>
<sequence>MINKVAVVVAMALLFAVALSISVIAAVDGYHDYNSFVVASAVVGMVSGGWVLAKLVFGVIIDFFFWLRRKKVPTEVTAFVILIICITLGVLYA</sequence>
<feature type="transmembrane region" description="Helical" evidence="1">
    <location>
        <begin position="72"/>
        <end position="92"/>
    </location>
</feature>
<dbReference type="Proteomes" id="UP000830307">
    <property type="component" value="Segment"/>
</dbReference>
<dbReference type="EMBL" id="OM810291">
    <property type="protein sequence ID" value="UOT57995.1"/>
    <property type="molecule type" value="Genomic_DNA"/>
</dbReference>
<keyword evidence="1" id="KW-0812">Transmembrane</keyword>
<dbReference type="GeneID" id="77932602"/>
<organism evidence="2 3">
    <name type="scientific">Aeromonas phage ZPAH14</name>
    <dbReference type="NCBI Taxonomy" id="2924887"/>
    <lineage>
        <taxon>Viruses</taxon>
        <taxon>Duplodnaviria</taxon>
        <taxon>Heunggongvirae</taxon>
        <taxon>Uroviricota</taxon>
        <taxon>Caudoviricetes</taxon>
        <taxon>Chaseviridae</taxon>
        <taxon>Nefertitivirinae</taxon>
        <taxon>Shantouvirus</taxon>
        <taxon>Shantouvirus ZPAH14</taxon>
    </lineage>
</organism>
<keyword evidence="3" id="KW-1185">Reference proteome</keyword>